<organism evidence="3 4">
    <name type="scientific">Elysia crispata</name>
    <name type="common">lettuce slug</name>
    <dbReference type="NCBI Taxonomy" id="231223"/>
    <lineage>
        <taxon>Eukaryota</taxon>
        <taxon>Metazoa</taxon>
        <taxon>Spiralia</taxon>
        <taxon>Lophotrochozoa</taxon>
        <taxon>Mollusca</taxon>
        <taxon>Gastropoda</taxon>
        <taxon>Heterobranchia</taxon>
        <taxon>Euthyneura</taxon>
        <taxon>Panpulmonata</taxon>
        <taxon>Sacoglossa</taxon>
        <taxon>Placobranchoidea</taxon>
        <taxon>Plakobranchidae</taxon>
        <taxon>Elysia</taxon>
    </lineage>
</organism>
<name>A0AAE0XU39_9GAST</name>
<evidence type="ECO:0000256" key="1">
    <source>
        <dbReference type="SAM" id="MobiDB-lite"/>
    </source>
</evidence>
<dbReference type="AlphaFoldDB" id="A0AAE0XU39"/>
<dbReference type="PROSITE" id="PS51257">
    <property type="entry name" value="PROKAR_LIPOPROTEIN"/>
    <property type="match status" value="1"/>
</dbReference>
<dbReference type="Proteomes" id="UP001283361">
    <property type="component" value="Unassembled WGS sequence"/>
</dbReference>
<keyword evidence="2" id="KW-0472">Membrane</keyword>
<evidence type="ECO:0000313" key="3">
    <source>
        <dbReference type="EMBL" id="KAK3709177.1"/>
    </source>
</evidence>
<evidence type="ECO:0000256" key="2">
    <source>
        <dbReference type="SAM" id="Phobius"/>
    </source>
</evidence>
<feature type="compositionally biased region" description="Basic and acidic residues" evidence="1">
    <location>
        <begin position="317"/>
        <end position="329"/>
    </location>
</feature>
<keyword evidence="4" id="KW-1185">Reference proteome</keyword>
<keyword evidence="2" id="KW-1133">Transmembrane helix</keyword>
<evidence type="ECO:0000313" key="4">
    <source>
        <dbReference type="Proteomes" id="UP001283361"/>
    </source>
</evidence>
<feature type="region of interest" description="Disordered" evidence="1">
    <location>
        <begin position="291"/>
        <end position="335"/>
    </location>
</feature>
<comment type="caution">
    <text evidence="3">The sequence shown here is derived from an EMBL/GenBank/DDBJ whole genome shotgun (WGS) entry which is preliminary data.</text>
</comment>
<feature type="transmembrane region" description="Helical" evidence="2">
    <location>
        <begin position="6"/>
        <end position="33"/>
    </location>
</feature>
<proteinExistence type="predicted"/>
<feature type="region of interest" description="Disordered" evidence="1">
    <location>
        <begin position="548"/>
        <end position="567"/>
    </location>
</feature>
<dbReference type="EMBL" id="JAWDGP010007673">
    <property type="protein sequence ID" value="KAK3709177.1"/>
    <property type="molecule type" value="Genomic_DNA"/>
</dbReference>
<feature type="region of interest" description="Disordered" evidence="1">
    <location>
        <begin position="436"/>
        <end position="457"/>
    </location>
</feature>
<feature type="region of interest" description="Disordered" evidence="1">
    <location>
        <begin position="228"/>
        <end position="262"/>
    </location>
</feature>
<accession>A0AAE0XU39</accession>
<gene>
    <name evidence="3" type="ORF">RRG08_030856</name>
</gene>
<feature type="compositionally biased region" description="Polar residues" evidence="1">
    <location>
        <begin position="447"/>
        <end position="457"/>
    </location>
</feature>
<feature type="compositionally biased region" description="Basic and acidic residues" evidence="1">
    <location>
        <begin position="245"/>
        <end position="256"/>
    </location>
</feature>
<keyword evidence="2" id="KW-0812">Transmembrane</keyword>
<sequence>MALDRSLIGVVGACSALFVIFCVLAVIIGCFCLRRARARRLKKLIEEKTRQQREQECQPNLQYMHGTMNSAGSLPAYSNGGSVPRSDTMPPKMADYRPKILEDNMISKGYRVESRSPRDPVSSIRDNRPISTIDAENTSLNYNQTNGSVVKGYLRSIPGGQSVNEGSQSGSTRGHTVYGYPVGYHSAMGPVLHEMEQLRGHQDIKQNVEMGQDGRLVVARSERQFVDQASGSVVRSPPVEPAVSPDHRTVHKEVGERSSPLKAAGQARVVSFGLSEGVEEPQQAVMETMCAAGSHRQRDGQGAEEAQSAWPSSLPEEPNRGETGKHDEADTVGGMPTVYNTRVAQDVPHDAMVYSVSESGAVHTNSNTDEVHETPGGEAVHTSNEKNSRQDNYKVIRREHSGHSRMPEWTGNPQTVNSVQPREKLRRVKAGVEGLVADSPERPGHSGTPSTLPDNSKAATAQLYRRYTDTNNNSRPVAFIDDSRHFTPISPASHSNIPPTVLPRPQTIYRARDKSAVRFQETADAHVSRNEYGQVDFDGQDEGEKIRHATDSQRQSVGFRPVGSHNQQTTYTLPRASKRYENYMDDLPEAVIF</sequence>
<protein>
    <submittedName>
        <fullName evidence="3">Uncharacterized protein</fullName>
    </submittedName>
</protein>
<reference evidence="3" key="1">
    <citation type="journal article" date="2023" name="G3 (Bethesda)">
        <title>A reference genome for the long-term kleptoplast-retaining sea slug Elysia crispata morphotype clarki.</title>
        <authorList>
            <person name="Eastman K.E."/>
            <person name="Pendleton A.L."/>
            <person name="Shaikh M.A."/>
            <person name="Suttiyut T."/>
            <person name="Ogas R."/>
            <person name="Tomko P."/>
            <person name="Gavelis G."/>
            <person name="Widhalm J.R."/>
            <person name="Wisecaver J.H."/>
        </authorList>
    </citation>
    <scope>NUCLEOTIDE SEQUENCE</scope>
    <source>
        <strain evidence="3">ECLA1</strain>
    </source>
</reference>
<feature type="region of interest" description="Disordered" evidence="1">
    <location>
        <begin position="361"/>
        <end position="389"/>
    </location>
</feature>